<dbReference type="InterPro" id="IPR015421">
    <property type="entry name" value="PyrdxlP-dep_Trfase_major"/>
</dbReference>
<protein>
    <recommendedName>
        <fullName evidence="7">Aminotransferase</fullName>
    </recommendedName>
</protein>
<dbReference type="InterPro" id="IPR049704">
    <property type="entry name" value="Aminotrans_3_PPA_site"/>
</dbReference>
<dbReference type="CDD" id="cd00610">
    <property type="entry name" value="OAT_like"/>
    <property type="match status" value="1"/>
</dbReference>
<keyword evidence="6" id="KW-1185">Reference proteome</keyword>
<dbReference type="EMBL" id="WVTA01000006">
    <property type="protein sequence ID" value="KAK3209435.1"/>
    <property type="molecule type" value="Genomic_DNA"/>
</dbReference>
<proteinExistence type="inferred from homology"/>
<dbReference type="Gene3D" id="3.90.1150.10">
    <property type="entry name" value="Aspartate Aminotransferase, domain 1"/>
    <property type="match status" value="1"/>
</dbReference>
<keyword evidence="2 3" id="KW-0663">Pyridoxal phosphate</keyword>
<dbReference type="AlphaFoldDB" id="A0AAN6RHZ6"/>
<gene>
    <name evidence="5" type="ORF">GRF29_69g1769662</name>
</gene>
<evidence type="ECO:0000313" key="5">
    <source>
        <dbReference type="EMBL" id="KAK3209435.1"/>
    </source>
</evidence>
<dbReference type="SUPFAM" id="SSF53383">
    <property type="entry name" value="PLP-dependent transferases"/>
    <property type="match status" value="1"/>
</dbReference>
<dbReference type="Proteomes" id="UP001280581">
    <property type="component" value="Unassembled WGS sequence"/>
</dbReference>
<evidence type="ECO:0008006" key="7">
    <source>
        <dbReference type="Google" id="ProtNLM"/>
    </source>
</evidence>
<dbReference type="GO" id="GO:0005829">
    <property type="term" value="C:cytosol"/>
    <property type="evidence" value="ECO:0007669"/>
    <property type="project" value="TreeGrafter"/>
</dbReference>
<sequence length="458" mass="50740">MGGIFTKPKDDSPGPQSTDTAAQNTVLHRDLSNVPPSWNVWDSSGGAAVSCFGHAFQPRIWAAVARSMDYAATTTFTAEVVGQLCEKLVNTTNGTMARAVIYNSGTDANEAAVKLSRQYQQAKGEDRSHFISREQSYHGAGGFSLALSGHRARREQFEPMINMQRFHKVSSCFDYLQRDDRTIEQFVSDKKQELEGKFREIGHGKVAAFFCETIVGAALGCAPAVKGYLLAMQEVCHAHGALFVLDEIMCGMGRTGKHLHAFLHHEGVRPDILVIGKALGAGCMPVSAMLCSQAIIDVLGDESFNHGYTFQNHPPSCTAALEVLKIIEEYNLLENVDRQGKYLQQLMCEKIERLPHVSPIRGQGFFQGFSLVKDKATKTSFDRKLHVAQAIQEKGKDPKYGIYVYYGTGSAEDGLSGDHIMIAPPYTATREKIEWFVDRLERLLIDYFAELDVQLTEK</sequence>
<accession>A0AAN6RHZ6</accession>
<dbReference type="PANTHER" id="PTHR43094">
    <property type="entry name" value="AMINOTRANSFERASE"/>
    <property type="match status" value="1"/>
</dbReference>
<evidence type="ECO:0000256" key="1">
    <source>
        <dbReference type="ARBA" id="ARBA00008954"/>
    </source>
</evidence>
<dbReference type="InterPro" id="IPR015424">
    <property type="entry name" value="PyrdxlP-dep_Trfase"/>
</dbReference>
<dbReference type="PROSITE" id="PS00600">
    <property type="entry name" value="AA_TRANSFER_CLASS_3"/>
    <property type="match status" value="1"/>
</dbReference>
<comment type="caution">
    <text evidence="5">The sequence shown here is derived from an EMBL/GenBank/DDBJ whole genome shotgun (WGS) entry which is preliminary data.</text>
</comment>
<evidence type="ECO:0000313" key="6">
    <source>
        <dbReference type="Proteomes" id="UP001280581"/>
    </source>
</evidence>
<dbReference type="Pfam" id="PF00202">
    <property type="entry name" value="Aminotran_3"/>
    <property type="match status" value="1"/>
</dbReference>
<name>A0AAN6RHZ6_9PLEO</name>
<reference evidence="5 6" key="1">
    <citation type="submission" date="2021-02" db="EMBL/GenBank/DDBJ databases">
        <title>Genome assembly of Pseudopithomyces chartarum.</title>
        <authorList>
            <person name="Jauregui R."/>
            <person name="Singh J."/>
            <person name="Voisey C."/>
        </authorList>
    </citation>
    <scope>NUCLEOTIDE SEQUENCE [LARGE SCALE GENOMIC DNA]</scope>
    <source>
        <strain evidence="5 6">AGR01</strain>
    </source>
</reference>
<dbReference type="Gene3D" id="3.40.640.10">
    <property type="entry name" value="Type I PLP-dependent aspartate aminotransferase-like (Major domain)"/>
    <property type="match status" value="1"/>
</dbReference>
<evidence type="ECO:0000256" key="3">
    <source>
        <dbReference type="RuleBase" id="RU003560"/>
    </source>
</evidence>
<dbReference type="InterPro" id="IPR015422">
    <property type="entry name" value="PyrdxlP-dep_Trfase_small"/>
</dbReference>
<dbReference type="PANTHER" id="PTHR43094:SF1">
    <property type="entry name" value="AMINOTRANSFERASE CLASS-III"/>
    <property type="match status" value="1"/>
</dbReference>
<dbReference type="InterPro" id="IPR005814">
    <property type="entry name" value="Aminotrans_3"/>
</dbReference>
<comment type="similarity">
    <text evidence="1 3">Belongs to the class-III pyridoxal-phosphate-dependent aminotransferase family.</text>
</comment>
<dbReference type="GO" id="GO:0008483">
    <property type="term" value="F:transaminase activity"/>
    <property type="evidence" value="ECO:0007669"/>
    <property type="project" value="InterPro"/>
</dbReference>
<feature type="region of interest" description="Disordered" evidence="4">
    <location>
        <begin position="1"/>
        <end position="20"/>
    </location>
</feature>
<organism evidence="5 6">
    <name type="scientific">Pseudopithomyces chartarum</name>
    <dbReference type="NCBI Taxonomy" id="1892770"/>
    <lineage>
        <taxon>Eukaryota</taxon>
        <taxon>Fungi</taxon>
        <taxon>Dikarya</taxon>
        <taxon>Ascomycota</taxon>
        <taxon>Pezizomycotina</taxon>
        <taxon>Dothideomycetes</taxon>
        <taxon>Pleosporomycetidae</taxon>
        <taxon>Pleosporales</taxon>
        <taxon>Massarineae</taxon>
        <taxon>Didymosphaeriaceae</taxon>
        <taxon>Pseudopithomyces</taxon>
    </lineage>
</organism>
<evidence type="ECO:0000256" key="4">
    <source>
        <dbReference type="SAM" id="MobiDB-lite"/>
    </source>
</evidence>
<evidence type="ECO:0000256" key="2">
    <source>
        <dbReference type="ARBA" id="ARBA00022898"/>
    </source>
</evidence>
<dbReference type="GO" id="GO:0030170">
    <property type="term" value="F:pyridoxal phosphate binding"/>
    <property type="evidence" value="ECO:0007669"/>
    <property type="project" value="InterPro"/>
</dbReference>